<proteinExistence type="predicted"/>
<organism evidence="1 2">
    <name type="scientific">Danio rerio</name>
    <name type="common">Zebrafish</name>
    <name type="synonym">Brachydanio rerio</name>
    <dbReference type="NCBI Taxonomy" id="7955"/>
    <lineage>
        <taxon>Eukaryota</taxon>
        <taxon>Metazoa</taxon>
        <taxon>Chordata</taxon>
        <taxon>Craniata</taxon>
        <taxon>Vertebrata</taxon>
        <taxon>Euteleostomi</taxon>
        <taxon>Actinopterygii</taxon>
        <taxon>Neopterygii</taxon>
        <taxon>Teleostei</taxon>
        <taxon>Ostariophysi</taxon>
        <taxon>Cypriniformes</taxon>
        <taxon>Danionidae</taxon>
        <taxon>Danioninae</taxon>
        <taxon>Danio</taxon>
    </lineage>
</organism>
<evidence type="ECO:0000313" key="2">
    <source>
        <dbReference type="RefSeq" id="XP_073780065.1"/>
    </source>
</evidence>
<reference evidence="2" key="1">
    <citation type="submission" date="2025-08" db="UniProtKB">
        <authorList>
            <consortium name="RefSeq"/>
        </authorList>
    </citation>
    <scope>IDENTIFICATION</scope>
    <source>
        <strain evidence="2">Tuebingen</strain>
        <tissue evidence="2">Fibroblasts and whole tissue</tissue>
    </source>
</reference>
<gene>
    <name evidence="2" type="primary">si:dkey-238d18.5</name>
</gene>
<keyword evidence="1" id="KW-1185">Reference proteome</keyword>
<dbReference type="Proteomes" id="UP000000437">
    <property type="component" value="Chromosome 15"/>
</dbReference>
<sequence>MNSLRTQNQMLNCDAGMLYWSCLLSVCLWLRVSSAKADKWTADVPTTVAGLSGSCVVIPCTFHYPATGKTYSTFTGIWHAGNADSKILYHTNPSKISGVFNGRTSLIGDLHHNNCSLKISSLRASDTGQYMFRIEIDQLDKFSYGANKVSIQVKETAVQPNVSVEEELTSGKQVSATCAVSHSCPSDLPQVTWSHQGSSSGPSPPQDHGQWKLTSYNLTFTPSREDHNTRLNCTADFKGKTVTGYKTLKVKYPPYNVKVVTGPPVKENESVTLTCSSDSNPPATSYEWFSLNKTLLAKGSSYQLVKVSRHTEAISCTAVNTEGRNSSDPHHINVLYPPYNVKVVTGPPVKENESVTLTCSSDSNPPATSYEWFSLNKTLSAKGSSYQLMNVSRHTEAISCTAINTEGRNSSDPQKLNMLYPPDIKNESSCQSASSTVCVCIVDSNPPSEVKWFSPDSSKTFLSSRTEIKQSLSIFTLEAWLDFPDTVQCFASNSVGNSSITLKAPQNDMVLYIAVVSAVSVLLVVVGILVYAVRRHCGKRAVRHPAMQFKNADSEMKTTNKFDVETEEEKCCDEDVYTNSPDNNVYSNWGCEGNSPSSDNTLEDESV</sequence>
<protein>
    <submittedName>
        <fullName evidence="2">Myelin-associated glycoprotein isoform X2</fullName>
    </submittedName>
</protein>
<evidence type="ECO:0000313" key="1">
    <source>
        <dbReference type="Proteomes" id="UP000000437"/>
    </source>
</evidence>
<accession>A0AC58HDK5</accession>
<dbReference type="RefSeq" id="XP_073780065.1">
    <property type="nucleotide sequence ID" value="XM_073923964.1"/>
</dbReference>
<name>A0AC58HDK5_DANRE</name>